<organism evidence="21 22">
    <name type="scientific">Maricaulis salignorans</name>
    <dbReference type="NCBI Taxonomy" id="144026"/>
    <lineage>
        <taxon>Bacteria</taxon>
        <taxon>Pseudomonadati</taxon>
        <taxon>Pseudomonadota</taxon>
        <taxon>Alphaproteobacteria</taxon>
        <taxon>Maricaulales</taxon>
        <taxon>Maricaulaceae</taxon>
        <taxon>Maricaulis</taxon>
    </lineage>
</organism>
<dbReference type="InterPro" id="IPR036097">
    <property type="entry name" value="HisK_dim/P_sf"/>
</dbReference>
<evidence type="ECO:0000313" key="21">
    <source>
        <dbReference type="EMBL" id="SDM74786.1"/>
    </source>
</evidence>
<dbReference type="SMART" id="SM01079">
    <property type="entry name" value="CHASE"/>
    <property type="match status" value="1"/>
</dbReference>
<dbReference type="PROSITE" id="PS50110">
    <property type="entry name" value="RESPONSE_REGULATORY"/>
    <property type="match status" value="1"/>
</dbReference>
<dbReference type="PANTHER" id="PTHR45339">
    <property type="entry name" value="HYBRID SIGNAL TRANSDUCTION HISTIDINE KINASE J"/>
    <property type="match status" value="1"/>
</dbReference>
<evidence type="ECO:0000256" key="6">
    <source>
        <dbReference type="ARBA" id="ARBA00022692"/>
    </source>
</evidence>
<dbReference type="InterPro" id="IPR042240">
    <property type="entry name" value="CHASE_sf"/>
</dbReference>
<name>A0A1G9VRU7_9PROT</name>
<gene>
    <name evidence="21" type="ORF">SAMN04488568_12057</name>
</gene>
<reference evidence="21 22" key="1">
    <citation type="submission" date="2016-10" db="EMBL/GenBank/DDBJ databases">
        <authorList>
            <person name="de Groot N.N."/>
        </authorList>
    </citation>
    <scope>NUCLEOTIDE SEQUENCE [LARGE SCALE GENOMIC DNA]</scope>
    <source>
        <strain evidence="21 22">DSM 16077</strain>
    </source>
</reference>
<dbReference type="EC" id="2.7.13.3" evidence="3"/>
<evidence type="ECO:0000256" key="5">
    <source>
        <dbReference type="ARBA" id="ARBA00022679"/>
    </source>
</evidence>
<feature type="domain" description="Response regulatory" evidence="19">
    <location>
        <begin position="576"/>
        <end position="695"/>
    </location>
</feature>
<dbReference type="InterPro" id="IPR011006">
    <property type="entry name" value="CheY-like_superfamily"/>
</dbReference>
<evidence type="ECO:0000256" key="17">
    <source>
        <dbReference type="SAM" id="Phobius"/>
    </source>
</evidence>
<dbReference type="Proteomes" id="UP000199759">
    <property type="component" value="Unassembled WGS sequence"/>
</dbReference>
<dbReference type="Gene3D" id="3.30.565.10">
    <property type="entry name" value="Histidine kinase-like ATPase, C-terminal domain"/>
    <property type="match status" value="1"/>
</dbReference>
<dbReference type="Gene3D" id="3.30.450.350">
    <property type="entry name" value="CHASE domain"/>
    <property type="match status" value="1"/>
</dbReference>
<accession>A0A1G9VRU7</accession>
<evidence type="ECO:0000256" key="13">
    <source>
        <dbReference type="ARBA" id="ARBA00064003"/>
    </source>
</evidence>
<dbReference type="SMART" id="SM00448">
    <property type="entry name" value="REC"/>
    <property type="match status" value="1"/>
</dbReference>
<keyword evidence="11" id="KW-0902">Two-component regulatory system</keyword>
<keyword evidence="12 17" id="KW-0472">Membrane</keyword>
<dbReference type="AlphaFoldDB" id="A0A1G9VRU7"/>
<evidence type="ECO:0000256" key="12">
    <source>
        <dbReference type="ARBA" id="ARBA00023136"/>
    </source>
</evidence>
<evidence type="ECO:0000256" key="1">
    <source>
        <dbReference type="ARBA" id="ARBA00000085"/>
    </source>
</evidence>
<keyword evidence="6 17" id="KW-0812">Transmembrane</keyword>
<dbReference type="GO" id="GO:0016020">
    <property type="term" value="C:membrane"/>
    <property type="evidence" value="ECO:0007669"/>
    <property type="project" value="UniProtKB-SubCell"/>
</dbReference>
<evidence type="ECO:0000256" key="14">
    <source>
        <dbReference type="ARBA" id="ARBA00068150"/>
    </source>
</evidence>
<keyword evidence="4 15" id="KW-0597">Phosphoprotein</keyword>
<evidence type="ECO:0000259" key="20">
    <source>
        <dbReference type="PROSITE" id="PS50839"/>
    </source>
</evidence>
<dbReference type="STRING" id="144026.SAMN04488568_12057"/>
<dbReference type="SMART" id="SM00387">
    <property type="entry name" value="HATPase_c"/>
    <property type="match status" value="1"/>
</dbReference>
<comment type="catalytic activity">
    <reaction evidence="1">
        <text>ATP + protein L-histidine = ADP + protein N-phospho-L-histidine.</text>
        <dbReference type="EC" id="2.7.13.3"/>
    </reaction>
</comment>
<evidence type="ECO:0000256" key="7">
    <source>
        <dbReference type="ARBA" id="ARBA00022741"/>
    </source>
</evidence>
<dbReference type="SUPFAM" id="SSF52172">
    <property type="entry name" value="CheY-like"/>
    <property type="match status" value="1"/>
</dbReference>
<feature type="coiled-coil region" evidence="16">
    <location>
        <begin position="294"/>
        <end position="327"/>
    </location>
</feature>
<keyword evidence="10 17" id="KW-1133">Transmembrane helix</keyword>
<feature type="domain" description="CHASE" evidence="20">
    <location>
        <begin position="116"/>
        <end position="208"/>
    </location>
</feature>
<feature type="transmembrane region" description="Helical" evidence="17">
    <location>
        <begin position="21"/>
        <end position="39"/>
    </location>
</feature>
<evidence type="ECO:0000256" key="2">
    <source>
        <dbReference type="ARBA" id="ARBA00004370"/>
    </source>
</evidence>
<evidence type="ECO:0000256" key="15">
    <source>
        <dbReference type="PROSITE-ProRule" id="PRU00169"/>
    </source>
</evidence>
<dbReference type="PANTHER" id="PTHR45339:SF1">
    <property type="entry name" value="HYBRID SIGNAL TRANSDUCTION HISTIDINE KINASE J"/>
    <property type="match status" value="1"/>
</dbReference>
<dbReference type="CDD" id="cd16922">
    <property type="entry name" value="HATPase_EvgS-ArcB-TorS-like"/>
    <property type="match status" value="1"/>
</dbReference>
<dbReference type="InterPro" id="IPR003594">
    <property type="entry name" value="HATPase_dom"/>
</dbReference>
<dbReference type="SUPFAM" id="SSF47384">
    <property type="entry name" value="Homodimeric domain of signal transducing histidine kinase"/>
    <property type="match status" value="1"/>
</dbReference>
<comment type="subunit">
    <text evidence="13">At low DSF concentrations, interacts with RpfF.</text>
</comment>
<dbReference type="SUPFAM" id="SSF55874">
    <property type="entry name" value="ATPase domain of HSP90 chaperone/DNA topoisomerase II/histidine kinase"/>
    <property type="match status" value="1"/>
</dbReference>
<keyword evidence="22" id="KW-1185">Reference proteome</keyword>
<feature type="domain" description="Histidine kinase" evidence="18">
    <location>
        <begin position="331"/>
        <end position="551"/>
    </location>
</feature>
<keyword evidence="5" id="KW-0808">Transferase</keyword>
<evidence type="ECO:0000256" key="3">
    <source>
        <dbReference type="ARBA" id="ARBA00012438"/>
    </source>
</evidence>
<evidence type="ECO:0000256" key="9">
    <source>
        <dbReference type="ARBA" id="ARBA00022840"/>
    </source>
</evidence>
<evidence type="ECO:0000256" key="10">
    <source>
        <dbReference type="ARBA" id="ARBA00022989"/>
    </source>
</evidence>
<dbReference type="CDD" id="cd17546">
    <property type="entry name" value="REC_hyHK_CKI1_RcsC-like"/>
    <property type="match status" value="1"/>
</dbReference>
<evidence type="ECO:0000256" key="8">
    <source>
        <dbReference type="ARBA" id="ARBA00022777"/>
    </source>
</evidence>
<dbReference type="PROSITE" id="PS50109">
    <property type="entry name" value="HIS_KIN"/>
    <property type="match status" value="1"/>
</dbReference>
<dbReference type="Pfam" id="PF00072">
    <property type="entry name" value="Response_reg"/>
    <property type="match status" value="1"/>
</dbReference>
<dbReference type="InterPro" id="IPR036890">
    <property type="entry name" value="HATPase_C_sf"/>
</dbReference>
<dbReference type="GO" id="GO:0005524">
    <property type="term" value="F:ATP binding"/>
    <property type="evidence" value="ECO:0007669"/>
    <property type="project" value="UniProtKB-KW"/>
</dbReference>
<dbReference type="PROSITE" id="PS50839">
    <property type="entry name" value="CHASE"/>
    <property type="match status" value="1"/>
</dbReference>
<keyword evidence="16" id="KW-0175">Coiled coil</keyword>
<dbReference type="Pfam" id="PF00512">
    <property type="entry name" value="HisKA"/>
    <property type="match status" value="1"/>
</dbReference>
<evidence type="ECO:0000256" key="11">
    <source>
        <dbReference type="ARBA" id="ARBA00023012"/>
    </source>
</evidence>
<evidence type="ECO:0000259" key="18">
    <source>
        <dbReference type="PROSITE" id="PS50109"/>
    </source>
</evidence>
<evidence type="ECO:0000313" key="22">
    <source>
        <dbReference type="Proteomes" id="UP000199759"/>
    </source>
</evidence>
<dbReference type="CDD" id="cd00082">
    <property type="entry name" value="HisKA"/>
    <property type="match status" value="1"/>
</dbReference>
<evidence type="ECO:0000256" key="4">
    <source>
        <dbReference type="ARBA" id="ARBA00022553"/>
    </source>
</evidence>
<evidence type="ECO:0000259" key="19">
    <source>
        <dbReference type="PROSITE" id="PS50110"/>
    </source>
</evidence>
<dbReference type="Gene3D" id="1.10.287.130">
    <property type="match status" value="1"/>
</dbReference>
<dbReference type="SMART" id="SM00388">
    <property type="entry name" value="HisKA"/>
    <property type="match status" value="1"/>
</dbReference>
<sequence length="701" mass="76781">MTQDKTRQDLNQIKVLSLDTLAWPLLVLLAGLVSTYLLAARAETDRLAALRFAVETRADDLSDHLQYQIVQEMLAIDRLGQRFAVQPEGLPYEVWVADARAYLDDKPWMQAIEWADTSYRIRWIEPLIGNEAALDLDLFSVEWRRIGISNAVRNREMMVTNSFQLVQGGRGLVAYYPVRHDDAPGGLIIGVFAVERLIENLLQIEQLSQFSIAVEELGETIWTSRNFAAGPQGTAATSLVQFNGVEWTLRVQPTAELLGSFRRYAVSATWTIGLLLSLLATSVTAVTRVANRRAKALRGMVNTLNAREAELEEATRLAQSANQLKSQFLANMSHEIRTPLNGVLGMAQVLQETGLDGHQRDTVRTIRESGESLLGLIDDILDLSKIEANMLAVTHAPFQLDELLSSVISAHTLMATHRGLALTFDIAEPARGNFIGDANRLRQIFNNLIANALKFTETGSVTVTAKVHQGAQGEELVFEISDTGIGMDAETCGRLFAPFMQADASTSRKFGGTGLGLSISRRLCELMGGWIRVESEPGQGSVFSFAIPAIRSETADGQVTEPAATPDAEAVLARTTILVAEDVATNRLVLQSLLAPRCREITLVENGEQAIEAWKRRRPDIILMDIHMPVMDGAAAILALRALEAEQNLPRTPIIALTANTMADQIDAYLQAGADGHLAKPYRLEKLTAIIAETLAASRAA</sequence>
<dbReference type="PRINTS" id="PR00344">
    <property type="entry name" value="BCTRLSENSOR"/>
</dbReference>
<keyword evidence="8 21" id="KW-0418">Kinase</keyword>
<dbReference type="Gene3D" id="3.40.50.2300">
    <property type="match status" value="1"/>
</dbReference>
<proteinExistence type="predicted"/>
<dbReference type="InterPro" id="IPR001789">
    <property type="entry name" value="Sig_transdc_resp-reg_receiver"/>
</dbReference>
<dbReference type="OrthoDB" id="9774458at2"/>
<dbReference type="Pfam" id="PF02518">
    <property type="entry name" value="HATPase_c"/>
    <property type="match status" value="1"/>
</dbReference>
<keyword evidence="9" id="KW-0067">ATP-binding</keyword>
<dbReference type="EMBL" id="FNHG01000020">
    <property type="protein sequence ID" value="SDM74786.1"/>
    <property type="molecule type" value="Genomic_DNA"/>
</dbReference>
<dbReference type="Pfam" id="PF03924">
    <property type="entry name" value="CHASE"/>
    <property type="match status" value="1"/>
</dbReference>
<dbReference type="RefSeq" id="WP_091771564.1">
    <property type="nucleotide sequence ID" value="NZ_FNHG01000020.1"/>
</dbReference>
<feature type="modified residue" description="4-aspartylphosphate" evidence="15">
    <location>
        <position position="625"/>
    </location>
</feature>
<comment type="subcellular location">
    <subcellularLocation>
        <location evidence="2">Membrane</location>
    </subcellularLocation>
</comment>
<protein>
    <recommendedName>
        <fullName evidence="14">Sensory/regulatory protein RpfC</fullName>
        <ecNumber evidence="3">2.7.13.3</ecNumber>
    </recommendedName>
</protein>
<dbReference type="InterPro" id="IPR006189">
    <property type="entry name" value="CHASE_dom"/>
</dbReference>
<dbReference type="InterPro" id="IPR005467">
    <property type="entry name" value="His_kinase_dom"/>
</dbReference>
<dbReference type="InterPro" id="IPR003661">
    <property type="entry name" value="HisK_dim/P_dom"/>
</dbReference>
<dbReference type="FunFam" id="3.30.565.10:FF:000010">
    <property type="entry name" value="Sensor histidine kinase RcsC"/>
    <property type="match status" value="1"/>
</dbReference>
<keyword evidence="7" id="KW-0547">Nucleotide-binding</keyword>
<dbReference type="InterPro" id="IPR004358">
    <property type="entry name" value="Sig_transdc_His_kin-like_C"/>
</dbReference>
<dbReference type="FunFam" id="1.10.287.130:FF:000002">
    <property type="entry name" value="Two-component osmosensing histidine kinase"/>
    <property type="match status" value="1"/>
</dbReference>
<dbReference type="GO" id="GO:0000155">
    <property type="term" value="F:phosphorelay sensor kinase activity"/>
    <property type="evidence" value="ECO:0007669"/>
    <property type="project" value="InterPro"/>
</dbReference>
<evidence type="ECO:0000256" key="16">
    <source>
        <dbReference type="SAM" id="Coils"/>
    </source>
</evidence>